<keyword evidence="3" id="KW-0436">Ligase</keyword>
<name>A0A315XPE0_9EURY</name>
<dbReference type="AlphaFoldDB" id="A0A315XPE0"/>
<dbReference type="GO" id="GO:0008664">
    <property type="term" value="F:RNA 2',3'-cyclic 3'-phosphodiesterase activity"/>
    <property type="evidence" value="ECO:0007669"/>
    <property type="project" value="UniProtKB-EC"/>
</dbReference>
<dbReference type="HAMAP" id="MF_01940">
    <property type="entry name" value="RNA_CPDase"/>
    <property type="match status" value="1"/>
</dbReference>
<dbReference type="InterPro" id="IPR009097">
    <property type="entry name" value="Cyclic_Pdiesterase"/>
</dbReference>
<dbReference type="GO" id="GO:0004113">
    <property type="term" value="F:2',3'-cyclic-nucleotide 3'-phosphodiesterase activity"/>
    <property type="evidence" value="ECO:0007669"/>
    <property type="project" value="InterPro"/>
</dbReference>
<feature type="active site" description="Proton acceptor" evidence="2">
    <location>
        <position position="131"/>
    </location>
</feature>
<feature type="short sequence motif" description="HXTX 2" evidence="2">
    <location>
        <begin position="131"/>
        <end position="134"/>
    </location>
</feature>
<feature type="short sequence motif" description="HXTX 1" evidence="2">
    <location>
        <begin position="46"/>
        <end position="49"/>
    </location>
</feature>
<feature type="active site" description="Proton donor" evidence="2">
    <location>
        <position position="46"/>
    </location>
</feature>
<dbReference type="EMBL" id="MZGS01000017">
    <property type="protein sequence ID" value="PWB87734.1"/>
    <property type="molecule type" value="Genomic_DNA"/>
</dbReference>
<comment type="caution">
    <text evidence="3">The sequence shown here is derived from an EMBL/GenBank/DDBJ whole genome shotgun (WGS) entry which is preliminary data.</text>
</comment>
<protein>
    <recommendedName>
        <fullName evidence="2">RNA 2',3'-cyclic phosphodiesterase</fullName>
        <shortName evidence="2">RNA 2',3'-CPDase</shortName>
        <ecNumber evidence="2">3.1.4.58</ecNumber>
    </recommendedName>
</protein>
<dbReference type="SUPFAM" id="SSF55144">
    <property type="entry name" value="LigT-like"/>
    <property type="match status" value="1"/>
</dbReference>
<dbReference type="PANTHER" id="PTHR35561:SF1">
    <property type="entry name" value="RNA 2',3'-CYCLIC PHOSPHODIESTERASE"/>
    <property type="match status" value="1"/>
</dbReference>
<sequence length="188" mass="21794">MLKLTQVRAFLAIDLDDDLKPKINKVIKEFKQIDTRIKYVELTNLHLTLKFFGDIDTNGLEVLEKAIANVLDDFRPFKINIKGCGAFPNSNHIKVIWVGIEDDAILKDMHDRLDEEFKRLGFDKDRKFSTHLTIGRMKSAKNKDKVKKVIEEFKDIEIGEMEVDSIRLKKSTLTPQGPIYEDLTIFEL</sequence>
<dbReference type="NCBIfam" id="TIGR02258">
    <property type="entry name" value="2_5_ligase"/>
    <property type="match status" value="1"/>
</dbReference>
<dbReference type="EC" id="3.1.4.58" evidence="2"/>
<comment type="function">
    <text evidence="2">Hydrolyzes RNA 2',3'-cyclic phosphodiester to an RNA 2'-phosphomonoester.</text>
</comment>
<evidence type="ECO:0000256" key="1">
    <source>
        <dbReference type="ARBA" id="ARBA00022801"/>
    </source>
</evidence>
<evidence type="ECO:0000313" key="4">
    <source>
        <dbReference type="Proteomes" id="UP000251717"/>
    </source>
</evidence>
<dbReference type="GO" id="GO:0016874">
    <property type="term" value="F:ligase activity"/>
    <property type="evidence" value="ECO:0007669"/>
    <property type="project" value="UniProtKB-KW"/>
</dbReference>
<comment type="similarity">
    <text evidence="2">Belongs to the 2H phosphoesterase superfamily. ThpR family.</text>
</comment>
<accession>A0A315XPE0</accession>
<dbReference type="RefSeq" id="WP_243409660.1">
    <property type="nucleotide sequence ID" value="NZ_MZGS01000017.1"/>
</dbReference>
<evidence type="ECO:0000256" key="2">
    <source>
        <dbReference type="HAMAP-Rule" id="MF_01940"/>
    </source>
</evidence>
<gene>
    <name evidence="3" type="ORF">MBBTH_07030</name>
</gene>
<comment type="catalytic activity">
    <reaction evidence="2">
        <text>a 3'-end 2',3'-cyclophospho-ribonucleotide-RNA + H2O = a 3'-end 2'-phospho-ribonucleotide-RNA + H(+)</text>
        <dbReference type="Rhea" id="RHEA:11828"/>
        <dbReference type="Rhea" id="RHEA-COMP:10464"/>
        <dbReference type="Rhea" id="RHEA-COMP:17353"/>
        <dbReference type="ChEBI" id="CHEBI:15377"/>
        <dbReference type="ChEBI" id="CHEBI:15378"/>
        <dbReference type="ChEBI" id="CHEBI:83064"/>
        <dbReference type="ChEBI" id="CHEBI:173113"/>
        <dbReference type="EC" id="3.1.4.58"/>
    </reaction>
</comment>
<evidence type="ECO:0000313" key="3">
    <source>
        <dbReference type="EMBL" id="PWB87734.1"/>
    </source>
</evidence>
<proteinExistence type="inferred from homology"/>
<keyword evidence="4" id="KW-1185">Reference proteome</keyword>
<dbReference type="Gene3D" id="3.90.1140.10">
    <property type="entry name" value="Cyclic phosphodiesterase"/>
    <property type="match status" value="1"/>
</dbReference>
<keyword evidence="1 2" id="KW-0378">Hydrolase</keyword>
<dbReference type="Proteomes" id="UP000251717">
    <property type="component" value="Unassembled WGS sequence"/>
</dbReference>
<dbReference type="Pfam" id="PF13563">
    <property type="entry name" value="2_5_RNA_ligase2"/>
    <property type="match status" value="1"/>
</dbReference>
<dbReference type="InterPro" id="IPR004175">
    <property type="entry name" value="RNA_CPDase"/>
</dbReference>
<organism evidence="3 4">
    <name type="scientific">Methanobrevibacter thaueri</name>
    <dbReference type="NCBI Taxonomy" id="190975"/>
    <lineage>
        <taxon>Archaea</taxon>
        <taxon>Methanobacteriati</taxon>
        <taxon>Methanobacteriota</taxon>
        <taxon>Methanomada group</taxon>
        <taxon>Methanobacteria</taxon>
        <taxon>Methanobacteriales</taxon>
        <taxon>Methanobacteriaceae</taxon>
        <taxon>Methanobrevibacter</taxon>
    </lineage>
</organism>
<reference evidence="3 4" key="1">
    <citation type="submission" date="2017-03" db="EMBL/GenBank/DDBJ databases">
        <title>Genome sequence of Methanobrevibacter thaueri.</title>
        <authorList>
            <person name="Poehlein A."/>
            <person name="Seedorf H."/>
            <person name="Daniel R."/>
        </authorList>
    </citation>
    <scope>NUCLEOTIDE SEQUENCE [LARGE SCALE GENOMIC DNA]</scope>
    <source>
        <strain evidence="3 4">DSM 11995</strain>
    </source>
</reference>
<dbReference type="PANTHER" id="PTHR35561">
    <property type="entry name" value="RNA 2',3'-CYCLIC PHOSPHODIESTERASE"/>
    <property type="match status" value="1"/>
</dbReference>